<dbReference type="SUPFAM" id="SSF53254">
    <property type="entry name" value="Phosphoglycerate mutase-like"/>
    <property type="match status" value="1"/>
</dbReference>
<dbReference type="EMBL" id="BAUL01000378">
    <property type="protein sequence ID" value="GAE00163.1"/>
    <property type="molecule type" value="Genomic_DNA"/>
</dbReference>
<dbReference type="InterPro" id="IPR029033">
    <property type="entry name" value="His_PPase_superfam"/>
</dbReference>
<proteinExistence type="predicted"/>
<dbReference type="InterPro" id="IPR050275">
    <property type="entry name" value="PGM_Phosphatase"/>
</dbReference>
<dbReference type="InParanoid" id="V5GGU0"/>
<evidence type="ECO:0000313" key="1">
    <source>
        <dbReference type="EMBL" id="GAE00163.1"/>
    </source>
</evidence>
<dbReference type="SMART" id="SM00855">
    <property type="entry name" value="PGAM"/>
    <property type="match status" value="1"/>
</dbReference>
<dbReference type="eggNOG" id="KOG4754">
    <property type="taxonomic scope" value="Eukaryota"/>
</dbReference>
<comment type="caution">
    <text evidence="1">The sequence shown here is derived from an EMBL/GenBank/DDBJ whole genome shotgun (WGS) entry which is preliminary data.</text>
</comment>
<dbReference type="Proteomes" id="UP000018001">
    <property type="component" value="Unassembled WGS sequence"/>
</dbReference>
<dbReference type="PANTHER" id="PTHR48100">
    <property type="entry name" value="BROAD-SPECIFICITY PHOSPHATASE YOR283W-RELATED"/>
    <property type="match status" value="1"/>
</dbReference>
<dbReference type="HOGENOM" id="CLU_039184_0_1_1"/>
<gene>
    <name evidence="1" type="ORF">PVAR5_8899</name>
</gene>
<dbReference type="GO" id="GO:0016791">
    <property type="term" value="F:phosphatase activity"/>
    <property type="evidence" value="ECO:0007669"/>
    <property type="project" value="TreeGrafter"/>
</dbReference>
<dbReference type="Gene3D" id="3.40.50.1240">
    <property type="entry name" value="Phosphoglycerate mutase-like"/>
    <property type="match status" value="1"/>
</dbReference>
<dbReference type="OrthoDB" id="496981at2759"/>
<dbReference type="PANTHER" id="PTHR48100:SF32">
    <property type="entry name" value="ANCHORED PROTEIN, PUTATIVE (AFU_ORTHOLOGUE AFUA_1G10590)-RELATED"/>
    <property type="match status" value="1"/>
</dbReference>
<dbReference type="GO" id="GO:0005737">
    <property type="term" value="C:cytoplasm"/>
    <property type="evidence" value="ECO:0007669"/>
    <property type="project" value="TreeGrafter"/>
</dbReference>
<dbReference type="AlphaFoldDB" id="V5GGU0"/>
<dbReference type="Pfam" id="PF00300">
    <property type="entry name" value="His_Phos_1"/>
    <property type="match status" value="1"/>
</dbReference>
<evidence type="ECO:0000313" key="2">
    <source>
        <dbReference type="Proteomes" id="UP000018001"/>
    </source>
</evidence>
<protein>
    <submittedName>
        <fullName evidence="1">GPI anchored protein, putative</fullName>
    </submittedName>
</protein>
<reference evidence="2" key="1">
    <citation type="journal article" date="2014" name="Genome Announc.">
        <title>Draft genome sequence of the formaldehyde-resistant fungus Byssochlamys spectabilis No. 5 (anamorph Paecilomyces variotii No. 5) (NBRC109023).</title>
        <authorList>
            <person name="Oka T."/>
            <person name="Ekino K."/>
            <person name="Fukuda K."/>
            <person name="Nomura Y."/>
        </authorList>
    </citation>
    <scope>NUCLEOTIDE SEQUENCE [LARGE SCALE GENOMIC DNA]</scope>
    <source>
        <strain evidence="2">No. 5 / NBRC 109023</strain>
    </source>
</reference>
<name>V5GGU0_BYSSN</name>
<dbReference type="FunCoup" id="V5GGU0">
    <property type="interactions" value="169"/>
</dbReference>
<accession>V5GGU0</accession>
<sequence>MARFTVRACSLYVLTGFAFLAQASYIQYSTVTGFFLQDEDSTDPSSFDYTAVNFGLINRTYGSDRLLWNPHKQQLTQWQRFYHQVVDLNRQSPQTTEYKVLFLGRHGEGWHNAAESYYGTPAWNCYWAELDGNGTAIWADAQLTPNGIVQAQRAHDFWQLELDEQHIHPPDSYFVSPLTRTLQTANVTFSGLRLPRGSTPFQPLIKEFFREGISIHTCDRRSNRSYIHALFPDWPIERGFTEYDELWTGVTGETSSAQDVRSKTALDSVFWNHDTGFFVSVTSHSGEIASILRVLGHRAFSLNTGAVIPVLVKAETVLDRPRPSTTTEPWTVSPHCTAPPVTSISAGCVCASSATPVTTPLVTTSA</sequence>
<dbReference type="InterPro" id="IPR013078">
    <property type="entry name" value="His_Pase_superF_clade-1"/>
</dbReference>
<keyword evidence="2" id="KW-1185">Reference proteome</keyword>
<organism evidence="1 2">
    <name type="scientific">Byssochlamys spectabilis (strain No. 5 / NBRC 109023)</name>
    <name type="common">Paecilomyces variotii</name>
    <dbReference type="NCBI Taxonomy" id="1356009"/>
    <lineage>
        <taxon>Eukaryota</taxon>
        <taxon>Fungi</taxon>
        <taxon>Dikarya</taxon>
        <taxon>Ascomycota</taxon>
        <taxon>Pezizomycotina</taxon>
        <taxon>Eurotiomycetes</taxon>
        <taxon>Eurotiomycetidae</taxon>
        <taxon>Eurotiales</taxon>
        <taxon>Thermoascaceae</taxon>
        <taxon>Paecilomyces</taxon>
    </lineage>
</organism>
<dbReference type="CDD" id="cd07067">
    <property type="entry name" value="HP_PGM_like"/>
    <property type="match status" value="1"/>
</dbReference>